<reference evidence="9" key="1">
    <citation type="submission" date="2019-05" db="EMBL/GenBank/DDBJ databases">
        <title>Prevotella brunnea sp. nov., isolated from a wound of a patient.</title>
        <authorList>
            <person name="Buhl M."/>
        </authorList>
    </citation>
    <scope>NUCLEOTIDE SEQUENCE [LARGE SCALE GENOMIC DNA]</scope>
    <source>
        <strain evidence="9">A2672</strain>
    </source>
</reference>
<evidence type="ECO:0000313" key="9">
    <source>
        <dbReference type="Proteomes" id="UP000321612"/>
    </source>
</evidence>
<evidence type="ECO:0000256" key="3">
    <source>
        <dbReference type="ARBA" id="ARBA00005708"/>
    </source>
</evidence>
<dbReference type="GO" id="GO:0046654">
    <property type="term" value="P:tetrahydrofolate biosynthetic process"/>
    <property type="evidence" value="ECO:0007669"/>
    <property type="project" value="UniProtKB-UniRule"/>
</dbReference>
<dbReference type="SMART" id="SM00905">
    <property type="entry name" value="FolB"/>
    <property type="match status" value="1"/>
</dbReference>
<dbReference type="OrthoDB" id="9803748at2"/>
<organism evidence="8 9">
    <name type="scientific">Prevotella brunnea</name>
    <dbReference type="NCBI Taxonomy" id="2508867"/>
    <lineage>
        <taxon>Bacteria</taxon>
        <taxon>Pseudomonadati</taxon>
        <taxon>Bacteroidota</taxon>
        <taxon>Bacteroidia</taxon>
        <taxon>Bacteroidales</taxon>
        <taxon>Prevotellaceae</taxon>
        <taxon>Prevotella</taxon>
    </lineage>
</organism>
<dbReference type="InterPro" id="IPR006156">
    <property type="entry name" value="Dihydroneopterin_aldolase"/>
</dbReference>
<evidence type="ECO:0000256" key="6">
    <source>
        <dbReference type="RuleBase" id="RU362079"/>
    </source>
</evidence>
<proteinExistence type="inferred from homology"/>
<dbReference type="EC" id="4.1.2.25" evidence="6"/>
<comment type="caution">
    <text evidence="8">The sequence shown here is derived from an EMBL/GenBank/DDBJ whole genome shotgun (WGS) entry which is preliminary data.</text>
</comment>
<evidence type="ECO:0000259" key="7">
    <source>
        <dbReference type="SMART" id="SM00905"/>
    </source>
</evidence>
<dbReference type="InterPro" id="IPR043133">
    <property type="entry name" value="GTP-CH-I_C/QueF"/>
</dbReference>
<evidence type="ECO:0000256" key="4">
    <source>
        <dbReference type="ARBA" id="ARBA00022909"/>
    </source>
</evidence>
<dbReference type="Proteomes" id="UP000321612">
    <property type="component" value="Unassembled WGS sequence"/>
</dbReference>
<keyword evidence="5 6" id="KW-0456">Lyase</keyword>
<accession>A0A5C8GMF3</accession>
<gene>
    <name evidence="8" type="primary">folB</name>
    <name evidence="8" type="ORF">ETF27_02555</name>
</gene>
<comment type="catalytic activity">
    <reaction evidence="1 6">
        <text>7,8-dihydroneopterin = 6-hydroxymethyl-7,8-dihydropterin + glycolaldehyde</text>
        <dbReference type="Rhea" id="RHEA:10540"/>
        <dbReference type="ChEBI" id="CHEBI:17001"/>
        <dbReference type="ChEBI" id="CHEBI:17071"/>
        <dbReference type="ChEBI" id="CHEBI:44841"/>
        <dbReference type="EC" id="4.1.2.25"/>
    </reaction>
</comment>
<dbReference type="UniPathway" id="UPA00077">
    <property type="reaction ID" value="UER00154"/>
</dbReference>
<dbReference type="GO" id="GO:0005737">
    <property type="term" value="C:cytoplasm"/>
    <property type="evidence" value="ECO:0007669"/>
    <property type="project" value="TreeGrafter"/>
</dbReference>
<evidence type="ECO:0000256" key="2">
    <source>
        <dbReference type="ARBA" id="ARBA00005013"/>
    </source>
</evidence>
<dbReference type="Gene3D" id="3.30.1130.10">
    <property type="match status" value="1"/>
</dbReference>
<dbReference type="NCBIfam" id="TIGR00525">
    <property type="entry name" value="folB"/>
    <property type="match status" value="1"/>
</dbReference>
<dbReference type="PANTHER" id="PTHR42844:SF1">
    <property type="entry name" value="DIHYDRONEOPTERIN ALDOLASE 1-RELATED"/>
    <property type="match status" value="1"/>
</dbReference>
<evidence type="ECO:0000313" key="8">
    <source>
        <dbReference type="EMBL" id="TXJ62900.1"/>
    </source>
</evidence>
<evidence type="ECO:0000256" key="1">
    <source>
        <dbReference type="ARBA" id="ARBA00001353"/>
    </source>
</evidence>
<dbReference type="SUPFAM" id="SSF55620">
    <property type="entry name" value="Tetrahydrobiopterin biosynthesis enzymes-like"/>
    <property type="match status" value="1"/>
</dbReference>
<name>A0A5C8GMF3_9BACT</name>
<dbReference type="EMBL" id="SDIK01000017">
    <property type="protein sequence ID" value="TXJ62900.1"/>
    <property type="molecule type" value="Genomic_DNA"/>
</dbReference>
<dbReference type="RefSeq" id="WP_130829699.1">
    <property type="nucleotide sequence ID" value="NZ_SDIK01000017.1"/>
</dbReference>
<dbReference type="AlphaFoldDB" id="A0A5C8GMF3"/>
<comment type="pathway">
    <text evidence="2 6">Cofactor biosynthesis; tetrahydrofolate biosynthesis; 2-amino-4-hydroxy-6-hydroxymethyl-7,8-dihydropteridine diphosphate from 7,8-dihydroneopterin triphosphate: step 3/4.</text>
</comment>
<keyword evidence="9" id="KW-1185">Reference proteome</keyword>
<protein>
    <recommendedName>
        <fullName evidence="6">7,8-dihydroneopterin aldolase</fullName>
        <ecNumber evidence="6">4.1.2.25</ecNumber>
    </recommendedName>
</protein>
<dbReference type="Pfam" id="PF02152">
    <property type="entry name" value="FolB"/>
    <property type="match status" value="1"/>
</dbReference>
<comment type="similarity">
    <text evidence="3 6">Belongs to the DHNA family.</text>
</comment>
<dbReference type="InterPro" id="IPR006157">
    <property type="entry name" value="FolB_dom"/>
</dbReference>
<sequence length="130" mass="14658">MLKLNSSYIYIKGARFHAYIGVDEQEQVVGNEYVADLRLRYPISNAILTDDVSHTINYAEVYDLIRKVISRKAKLLEHTAGMIVQELGRAFPKIESIDLKLTKLNPPMGADCEGAGVELHLINDKTEDRP</sequence>
<dbReference type="GO" id="GO:0046656">
    <property type="term" value="P:folic acid biosynthetic process"/>
    <property type="evidence" value="ECO:0007669"/>
    <property type="project" value="UniProtKB-UniRule"/>
</dbReference>
<evidence type="ECO:0000256" key="5">
    <source>
        <dbReference type="ARBA" id="ARBA00023239"/>
    </source>
</evidence>
<dbReference type="PANTHER" id="PTHR42844">
    <property type="entry name" value="DIHYDRONEOPTERIN ALDOLASE 1-RELATED"/>
    <property type="match status" value="1"/>
</dbReference>
<feature type="domain" description="Dihydroneopterin aldolase/epimerase" evidence="7">
    <location>
        <begin position="9"/>
        <end position="121"/>
    </location>
</feature>
<comment type="function">
    <text evidence="6">Catalyzes the conversion of 7,8-dihydroneopterin to 6-hydroxymethyl-7,8-dihydropterin.</text>
</comment>
<dbReference type="GO" id="GO:0004150">
    <property type="term" value="F:dihydroneopterin aldolase activity"/>
    <property type="evidence" value="ECO:0007669"/>
    <property type="project" value="UniProtKB-UniRule"/>
</dbReference>
<dbReference type="NCBIfam" id="TIGR00526">
    <property type="entry name" value="folB_dom"/>
    <property type="match status" value="1"/>
</dbReference>
<keyword evidence="4 6" id="KW-0289">Folate biosynthesis</keyword>